<feature type="domain" description="Methyltransferase type 11" evidence="1">
    <location>
        <begin position="34"/>
        <end position="81"/>
    </location>
</feature>
<keyword evidence="3" id="KW-1185">Reference proteome</keyword>
<evidence type="ECO:0000313" key="2">
    <source>
        <dbReference type="EMBL" id="GHC06846.1"/>
    </source>
</evidence>
<dbReference type="CDD" id="cd02440">
    <property type="entry name" value="AdoMet_MTases"/>
    <property type="match status" value="1"/>
</dbReference>
<dbReference type="SUPFAM" id="SSF53335">
    <property type="entry name" value="S-adenosyl-L-methionine-dependent methyltransferases"/>
    <property type="match status" value="1"/>
</dbReference>
<dbReference type="InterPro" id="IPR029063">
    <property type="entry name" value="SAM-dependent_MTases_sf"/>
</dbReference>
<protein>
    <recommendedName>
        <fullName evidence="1">Methyltransferase type 11 domain-containing protein</fullName>
    </recommendedName>
</protein>
<reference evidence="2" key="2">
    <citation type="submission" date="2020-09" db="EMBL/GenBank/DDBJ databases">
        <authorList>
            <person name="Sun Q."/>
            <person name="Kim S."/>
        </authorList>
    </citation>
    <scope>NUCLEOTIDE SEQUENCE</scope>
    <source>
        <strain evidence="2">KCTC 12870</strain>
    </source>
</reference>
<dbReference type="AlphaFoldDB" id="A0A8J3GEV8"/>
<dbReference type="GO" id="GO:0008757">
    <property type="term" value="F:S-adenosylmethionine-dependent methyltransferase activity"/>
    <property type="evidence" value="ECO:0007669"/>
    <property type="project" value="InterPro"/>
</dbReference>
<dbReference type="Gene3D" id="3.40.50.150">
    <property type="entry name" value="Vaccinia Virus protein VP39"/>
    <property type="match status" value="1"/>
</dbReference>
<accession>A0A8J3GEV8</accession>
<gene>
    <name evidence="2" type="ORF">GCM10007047_24870</name>
</gene>
<dbReference type="InterPro" id="IPR013216">
    <property type="entry name" value="Methyltransf_11"/>
</dbReference>
<evidence type="ECO:0000313" key="3">
    <source>
        <dbReference type="Proteomes" id="UP000642829"/>
    </source>
</evidence>
<organism evidence="2 3">
    <name type="scientific">Cerasicoccus arenae</name>
    <dbReference type="NCBI Taxonomy" id="424488"/>
    <lineage>
        <taxon>Bacteria</taxon>
        <taxon>Pseudomonadati</taxon>
        <taxon>Verrucomicrobiota</taxon>
        <taxon>Opitutia</taxon>
        <taxon>Puniceicoccales</taxon>
        <taxon>Cerasicoccaceae</taxon>
        <taxon>Cerasicoccus</taxon>
    </lineage>
</organism>
<reference evidence="2" key="1">
    <citation type="journal article" date="2014" name="Int. J. Syst. Evol. Microbiol.">
        <title>Complete genome sequence of Corynebacterium casei LMG S-19264T (=DSM 44701T), isolated from a smear-ripened cheese.</title>
        <authorList>
            <consortium name="US DOE Joint Genome Institute (JGI-PGF)"/>
            <person name="Walter F."/>
            <person name="Albersmeier A."/>
            <person name="Kalinowski J."/>
            <person name="Ruckert C."/>
        </authorList>
    </citation>
    <scope>NUCLEOTIDE SEQUENCE</scope>
    <source>
        <strain evidence="2">KCTC 12870</strain>
    </source>
</reference>
<dbReference type="Pfam" id="PF08241">
    <property type="entry name" value="Methyltransf_11"/>
    <property type="match status" value="1"/>
</dbReference>
<evidence type="ECO:0000259" key="1">
    <source>
        <dbReference type="Pfam" id="PF08241"/>
    </source>
</evidence>
<dbReference type="Proteomes" id="UP000642829">
    <property type="component" value="Unassembled WGS sequence"/>
</dbReference>
<sequence>MLHFAPEKSLAPRLRTALGDRYVTTDLFMSGVDRKEDITQMTFADASFDFIYCSNVLEHVTEDAAAMSELYRVLAPGGVAIVQVPIRGSKTYEDDSITDPRERFKHFGQGDHVRYYGEDIDERLERAGFSVAPFYMLDELTLSEADILRMNLGKRELIHKCEKLK</sequence>
<proteinExistence type="predicted"/>
<dbReference type="EMBL" id="BMXG01000016">
    <property type="protein sequence ID" value="GHC06846.1"/>
    <property type="molecule type" value="Genomic_DNA"/>
</dbReference>
<comment type="caution">
    <text evidence="2">The sequence shown here is derived from an EMBL/GenBank/DDBJ whole genome shotgun (WGS) entry which is preliminary data.</text>
</comment>
<name>A0A8J3GEV8_9BACT</name>